<dbReference type="AlphaFoldDB" id="A0AAW1SFX5"/>
<dbReference type="Proteomes" id="UP001438707">
    <property type="component" value="Unassembled WGS sequence"/>
</dbReference>
<keyword evidence="2" id="KW-1185">Reference proteome</keyword>
<comment type="caution">
    <text evidence="1">The sequence shown here is derived from an EMBL/GenBank/DDBJ whole genome shotgun (WGS) entry which is preliminary data.</text>
</comment>
<dbReference type="SUPFAM" id="SSF52540">
    <property type="entry name" value="P-loop containing nucleoside triphosphate hydrolases"/>
    <property type="match status" value="1"/>
</dbReference>
<dbReference type="InterPro" id="IPR027417">
    <property type="entry name" value="P-loop_NTPase"/>
</dbReference>
<dbReference type="EMBL" id="JALJOS010000001">
    <property type="protein sequence ID" value="KAK9844368.1"/>
    <property type="molecule type" value="Genomic_DNA"/>
</dbReference>
<evidence type="ECO:0000313" key="2">
    <source>
        <dbReference type="Proteomes" id="UP001438707"/>
    </source>
</evidence>
<accession>A0AAW1SFX5</accession>
<sequence>MPDVRGTRKFDLHEFDPSTVGDNRICLFVGPRGTGKSTAMRAMLYQKRGIPSGICMSETEESNKFWQKSVPLSFIYPEYDAEAVRLMIKRQRQKHRVVGDSGQLDPTFWVAEDVMGSGELSKCKHARRVFVNGRQWNVFALLALQYVTDLPPKFRGNVDFVFAFRPFSNNDREKLYDYFFSGAFDEWHDFRQTLKQTTEDHMCLVLNNTVNSNDLEKKVFFWKAPVVGEFRAGDQGFWDHHFTNYKDAVEWDSEEEDPRVGVGNHRKIVVNKLPRLQAAGGSV</sequence>
<reference evidence="1 2" key="1">
    <citation type="journal article" date="2024" name="Nat. Commun.">
        <title>Phylogenomics reveals the evolutionary origins of lichenization in chlorophyte algae.</title>
        <authorList>
            <person name="Puginier C."/>
            <person name="Libourel C."/>
            <person name="Otte J."/>
            <person name="Skaloud P."/>
            <person name="Haon M."/>
            <person name="Grisel S."/>
            <person name="Petersen M."/>
            <person name="Berrin J.G."/>
            <person name="Delaux P.M."/>
            <person name="Dal Grande F."/>
            <person name="Keller J."/>
        </authorList>
    </citation>
    <scope>NUCLEOTIDE SEQUENCE [LARGE SCALE GENOMIC DNA]</scope>
    <source>
        <strain evidence="1 2">SAG 2145</strain>
    </source>
</reference>
<evidence type="ECO:0000313" key="1">
    <source>
        <dbReference type="EMBL" id="KAK9844368.1"/>
    </source>
</evidence>
<name>A0AAW1SFX5_9CHLO</name>
<gene>
    <name evidence="1" type="ORF">WJX74_001441</name>
</gene>
<protein>
    <submittedName>
        <fullName evidence="1">Uncharacterized protein</fullName>
    </submittedName>
</protein>
<organism evidence="1 2">
    <name type="scientific">Apatococcus lobatus</name>
    <dbReference type="NCBI Taxonomy" id="904363"/>
    <lineage>
        <taxon>Eukaryota</taxon>
        <taxon>Viridiplantae</taxon>
        <taxon>Chlorophyta</taxon>
        <taxon>core chlorophytes</taxon>
        <taxon>Trebouxiophyceae</taxon>
        <taxon>Chlorellales</taxon>
        <taxon>Chlorellaceae</taxon>
        <taxon>Apatococcus</taxon>
    </lineage>
</organism>
<proteinExistence type="predicted"/>